<organism evidence="1 2">
    <name type="scientific">Alistipes onderdonkii</name>
    <dbReference type="NCBI Taxonomy" id="328813"/>
    <lineage>
        <taxon>Bacteria</taxon>
        <taxon>Pseudomonadati</taxon>
        <taxon>Bacteroidota</taxon>
        <taxon>Bacteroidia</taxon>
        <taxon>Bacteroidales</taxon>
        <taxon>Rikenellaceae</taxon>
        <taxon>Alistipes</taxon>
    </lineage>
</organism>
<comment type="caution">
    <text evidence="1">The sequence shown here is derived from an EMBL/GenBank/DDBJ whole genome shotgun (WGS) entry which is preliminary data.</text>
</comment>
<reference evidence="1" key="1">
    <citation type="submission" date="2022-06" db="EMBL/GenBank/DDBJ databases">
        <title>Isolation of gut microbiota from human fecal samples.</title>
        <authorList>
            <person name="Pamer E.G."/>
            <person name="Barat B."/>
            <person name="Waligurski E."/>
            <person name="Medina S."/>
            <person name="Paddock L."/>
            <person name="Mostad J."/>
        </authorList>
    </citation>
    <scope>NUCLEOTIDE SEQUENCE</scope>
    <source>
        <strain evidence="1">DFI.6.22</strain>
    </source>
</reference>
<dbReference type="Proteomes" id="UP001205035">
    <property type="component" value="Unassembled WGS sequence"/>
</dbReference>
<dbReference type="Pfam" id="PF14253">
    <property type="entry name" value="AbiH"/>
    <property type="match status" value="1"/>
</dbReference>
<proteinExistence type="predicted"/>
<evidence type="ECO:0000313" key="2">
    <source>
        <dbReference type="Proteomes" id="UP001205035"/>
    </source>
</evidence>
<dbReference type="EMBL" id="JANGBQ010000023">
    <property type="protein sequence ID" value="MCQ5083843.1"/>
    <property type="molecule type" value="Genomic_DNA"/>
</dbReference>
<name>A0AAJ1CG29_9BACT</name>
<protein>
    <submittedName>
        <fullName evidence="1">Bacteriophage abortive infection AbiH family protein</fullName>
    </submittedName>
</protein>
<dbReference type="GeneID" id="59808717"/>
<dbReference type="InterPro" id="IPR025935">
    <property type="entry name" value="AbiH"/>
</dbReference>
<sequence length="441" mass="52857">MMNRIILIGNGFDLAHGLPTSYKDFIQGYWIFQRRRLLEDTSDPTDGLCCIKIDNPDDIKKLEHFSWILDNSMFRFQRGWQQQQQIEEYNNFFNSLPLKYESRFFEAINQSIELRNWVDIESEYYAWLKNIFKQDRCEYTDPVQLNEELDLIKGYLTGYLKFALQNQIKPELIKDCIRTTIYEPFKARDISNEGKEAFLQFVDERWEKAENKENTERCIFSRKYGYSFRDMESDIEYYKKVTNNLLSNHITNVETTPTDIPDYYLLPDQILFLNFNYTRTADLYIDKDSDFKINHIHGELDNDRNPIIFGYGDEMDEDYKTISNLNDNSYLTNIKSIRYLETDNYRRLLRFIDSAPYQIYIMGHSCGNSDRTLLNTLFEHKNCVSIKPYYYEWIDDNRVRADNYIELVQNISRNFNDMQKMRDRVVNKSYCQPLTPVNGQP</sequence>
<accession>A0AAJ1CG29</accession>
<gene>
    <name evidence="1" type="ORF">NE651_13215</name>
</gene>
<evidence type="ECO:0000313" key="1">
    <source>
        <dbReference type="EMBL" id="MCQ5083843.1"/>
    </source>
</evidence>
<dbReference type="RefSeq" id="WP_141417828.1">
    <property type="nucleotide sequence ID" value="NZ_JANGBQ010000023.1"/>
</dbReference>
<dbReference type="AlphaFoldDB" id="A0AAJ1CG29"/>